<feature type="chain" id="PRO_5042924164" description="GH18 domain-containing protein" evidence="2">
    <location>
        <begin position="23"/>
        <end position="450"/>
    </location>
</feature>
<accession>A0AAP0N9I2</accession>
<dbReference type="FunFam" id="3.10.50.10:FF:000015">
    <property type="entry name" value="Chitotriosidase-1"/>
    <property type="match status" value="1"/>
</dbReference>
<dbReference type="GO" id="GO:0008061">
    <property type="term" value="F:chitin binding"/>
    <property type="evidence" value="ECO:0007669"/>
    <property type="project" value="InterPro"/>
</dbReference>
<dbReference type="Pfam" id="PF00704">
    <property type="entry name" value="Glyco_hydro_18"/>
    <property type="match status" value="1"/>
</dbReference>
<dbReference type="PANTHER" id="PTHR11177:SF369">
    <property type="entry name" value="CLASS V CHITINASE-LIKE"/>
    <property type="match status" value="1"/>
</dbReference>
<comment type="caution">
    <text evidence="4">The sequence shown here is derived from an EMBL/GenBank/DDBJ whole genome shotgun (WGS) entry which is preliminary data.</text>
</comment>
<evidence type="ECO:0000313" key="5">
    <source>
        <dbReference type="Proteomes" id="UP001415857"/>
    </source>
</evidence>
<dbReference type="InterPro" id="IPR029070">
    <property type="entry name" value="Chitinase_insertion_sf"/>
</dbReference>
<dbReference type="CDD" id="cd02879">
    <property type="entry name" value="GH18_plant_chitinase_class_V"/>
    <property type="match status" value="1"/>
</dbReference>
<keyword evidence="1" id="KW-0472">Membrane</keyword>
<evidence type="ECO:0000256" key="1">
    <source>
        <dbReference type="SAM" id="Phobius"/>
    </source>
</evidence>
<organism evidence="4 5">
    <name type="scientific">Liquidambar formosana</name>
    <name type="common">Formosan gum</name>
    <dbReference type="NCBI Taxonomy" id="63359"/>
    <lineage>
        <taxon>Eukaryota</taxon>
        <taxon>Viridiplantae</taxon>
        <taxon>Streptophyta</taxon>
        <taxon>Embryophyta</taxon>
        <taxon>Tracheophyta</taxon>
        <taxon>Spermatophyta</taxon>
        <taxon>Magnoliopsida</taxon>
        <taxon>eudicotyledons</taxon>
        <taxon>Gunneridae</taxon>
        <taxon>Pentapetalae</taxon>
        <taxon>Saxifragales</taxon>
        <taxon>Altingiaceae</taxon>
        <taxon>Liquidambar</taxon>
    </lineage>
</organism>
<dbReference type="Proteomes" id="UP001415857">
    <property type="component" value="Unassembled WGS sequence"/>
</dbReference>
<feature type="signal peptide" evidence="2">
    <location>
        <begin position="1"/>
        <end position="22"/>
    </location>
</feature>
<keyword evidence="5" id="KW-1185">Reference proteome</keyword>
<dbReference type="SUPFAM" id="SSF54556">
    <property type="entry name" value="Chitinase insertion domain"/>
    <property type="match status" value="1"/>
</dbReference>
<dbReference type="InterPro" id="IPR001223">
    <property type="entry name" value="Glyco_hydro18_cat"/>
</dbReference>
<dbReference type="InterPro" id="IPR050314">
    <property type="entry name" value="Glycosyl_Hydrlase_18"/>
</dbReference>
<keyword evidence="2" id="KW-0732">Signal</keyword>
<keyword evidence="1" id="KW-0812">Transmembrane</keyword>
<dbReference type="InterPro" id="IPR011583">
    <property type="entry name" value="Chitinase_II/V-like_cat"/>
</dbReference>
<dbReference type="GO" id="GO:0006032">
    <property type="term" value="P:chitin catabolic process"/>
    <property type="evidence" value="ECO:0007669"/>
    <property type="project" value="TreeGrafter"/>
</dbReference>
<gene>
    <name evidence="4" type="ORF">L1049_007389</name>
</gene>
<dbReference type="AlphaFoldDB" id="A0AAP0N9I2"/>
<dbReference type="PANTHER" id="PTHR11177">
    <property type="entry name" value="CHITINASE"/>
    <property type="match status" value="1"/>
</dbReference>
<protein>
    <recommendedName>
        <fullName evidence="3">GH18 domain-containing protein</fullName>
    </recommendedName>
</protein>
<evidence type="ECO:0000256" key="2">
    <source>
        <dbReference type="SAM" id="SignalP"/>
    </source>
</evidence>
<name>A0AAP0N9I2_LIQFO</name>
<evidence type="ECO:0000313" key="4">
    <source>
        <dbReference type="EMBL" id="KAK9267019.1"/>
    </source>
</evidence>
<dbReference type="GO" id="GO:0005975">
    <property type="term" value="P:carbohydrate metabolic process"/>
    <property type="evidence" value="ECO:0007669"/>
    <property type="project" value="InterPro"/>
</dbReference>
<dbReference type="SMART" id="SM00636">
    <property type="entry name" value="Glyco_18"/>
    <property type="match status" value="1"/>
</dbReference>
<dbReference type="Gene3D" id="3.20.20.80">
    <property type="entry name" value="Glycosidases"/>
    <property type="match status" value="1"/>
</dbReference>
<dbReference type="InterPro" id="IPR017853">
    <property type="entry name" value="GH"/>
</dbReference>
<dbReference type="SUPFAM" id="SSF51445">
    <property type="entry name" value="(Trans)glycosidases"/>
    <property type="match status" value="1"/>
</dbReference>
<reference evidence="4 5" key="1">
    <citation type="journal article" date="2024" name="Plant J.">
        <title>Genome sequences and population genomics reveal climatic adaptation and genomic divergence between two closely related sweetgum species.</title>
        <authorList>
            <person name="Xu W.Q."/>
            <person name="Ren C.Q."/>
            <person name="Zhang X.Y."/>
            <person name="Comes H.P."/>
            <person name="Liu X.H."/>
            <person name="Li Y.G."/>
            <person name="Kettle C.J."/>
            <person name="Jalonen R."/>
            <person name="Gaisberger H."/>
            <person name="Ma Y.Z."/>
            <person name="Qiu Y.X."/>
        </authorList>
    </citation>
    <scope>NUCLEOTIDE SEQUENCE [LARGE SCALE GENOMIC DNA]</scope>
    <source>
        <strain evidence="4">Hangzhou</strain>
    </source>
</reference>
<dbReference type="Gene3D" id="3.10.50.10">
    <property type="match status" value="1"/>
</dbReference>
<feature type="transmembrane region" description="Helical" evidence="1">
    <location>
        <begin position="378"/>
        <end position="400"/>
    </location>
</feature>
<proteinExistence type="predicted"/>
<feature type="domain" description="GH18" evidence="3">
    <location>
        <begin position="25"/>
        <end position="362"/>
    </location>
</feature>
<dbReference type="GO" id="GO:0005576">
    <property type="term" value="C:extracellular region"/>
    <property type="evidence" value="ECO:0007669"/>
    <property type="project" value="TreeGrafter"/>
</dbReference>
<dbReference type="EMBL" id="JBBPBK010000030">
    <property type="protein sequence ID" value="KAK9267019.1"/>
    <property type="molecule type" value="Genomic_DNA"/>
</dbReference>
<dbReference type="GO" id="GO:0004568">
    <property type="term" value="F:chitinase activity"/>
    <property type="evidence" value="ECO:0007669"/>
    <property type="project" value="TreeGrafter"/>
</dbReference>
<sequence>MATKTITLFLPLLHLNLHCSSAQTWIRSGYWFSGSEFPISDIHSTLFTHLNCAFANLNSTYQLSISSDEQHFSAFTNIVKQKNPSIVTLLSIGGGNANYTVYSSMVSQASYRNSFIESSIKTTRLYGFHGLDLSWGSPSTSSDMTNLGTLLDEWRAAVNSESANSNKSRLILTMAARYYPTDSVSYPVGSIRRNLNWVHVMAYDYNMPTIENNTGANAALYDPLSGRNTDFGISEWMARGLLGSQLVLSLPYYGYAWTLVNPNDNAIGAPAAGPAFSPDGSMTYKQIKDHIQQYGGTSVYNATYVVNYCTIESTWIVFDDVEAISTKVSYAMEKGLLGYTAWHIANDDNWVLSQAAFSPNETMVTTQEDVKHNQNKKLLLVILLPIAIAVILVGSMMCFLRRRALRSKEKESQSKLGGNIEATDNAPNLQVFSFANIVAVTNNFSIENKL</sequence>
<keyword evidence="1" id="KW-1133">Transmembrane helix</keyword>
<dbReference type="PROSITE" id="PS51910">
    <property type="entry name" value="GH18_2"/>
    <property type="match status" value="1"/>
</dbReference>
<evidence type="ECO:0000259" key="3">
    <source>
        <dbReference type="PROSITE" id="PS51910"/>
    </source>
</evidence>